<keyword evidence="2" id="KW-1185">Reference proteome</keyword>
<proteinExistence type="predicted"/>
<accession>A0AAV9RIJ5</accession>
<dbReference type="Proteomes" id="UP001311232">
    <property type="component" value="Unassembled WGS sequence"/>
</dbReference>
<protein>
    <submittedName>
        <fullName evidence="1">Uncharacterized protein</fullName>
    </submittedName>
</protein>
<evidence type="ECO:0000313" key="1">
    <source>
        <dbReference type="EMBL" id="KAK5608762.1"/>
    </source>
</evidence>
<evidence type="ECO:0000313" key="2">
    <source>
        <dbReference type="Proteomes" id="UP001311232"/>
    </source>
</evidence>
<dbReference type="AlphaFoldDB" id="A0AAV9RIJ5"/>
<organism evidence="1 2">
    <name type="scientific">Crenichthys baileyi</name>
    <name type="common">White River springfish</name>
    <dbReference type="NCBI Taxonomy" id="28760"/>
    <lineage>
        <taxon>Eukaryota</taxon>
        <taxon>Metazoa</taxon>
        <taxon>Chordata</taxon>
        <taxon>Craniata</taxon>
        <taxon>Vertebrata</taxon>
        <taxon>Euteleostomi</taxon>
        <taxon>Actinopterygii</taxon>
        <taxon>Neopterygii</taxon>
        <taxon>Teleostei</taxon>
        <taxon>Neoteleostei</taxon>
        <taxon>Acanthomorphata</taxon>
        <taxon>Ovalentaria</taxon>
        <taxon>Atherinomorphae</taxon>
        <taxon>Cyprinodontiformes</taxon>
        <taxon>Goodeidae</taxon>
        <taxon>Crenichthys</taxon>
    </lineage>
</organism>
<name>A0AAV9RIJ5_9TELE</name>
<comment type="caution">
    <text evidence="1">The sequence shown here is derived from an EMBL/GenBank/DDBJ whole genome shotgun (WGS) entry which is preliminary data.</text>
</comment>
<reference evidence="1 2" key="1">
    <citation type="submission" date="2021-06" db="EMBL/GenBank/DDBJ databases">
        <authorList>
            <person name="Palmer J.M."/>
        </authorList>
    </citation>
    <scope>NUCLEOTIDE SEQUENCE [LARGE SCALE GENOMIC DNA]</scope>
    <source>
        <strain evidence="1 2">MEX-2019</strain>
        <tissue evidence="1">Muscle</tissue>
    </source>
</reference>
<sequence>MTKFPHQLCRGLVTSNSIDSGVLEEGCTWTRAPLPLANCMGSFTEILVGSEWYILNLVLSPIMQEG</sequence>
<gene>
    <name evidence="1" type="ORF">CRENBAI_020724</name>
</gene>
<dbReference type="EMBL" id="JAHHUM010001784">
    <property type="protein sequence ID" value="KAK5608762.1"/>
    <property type="molecule type" value="Genomic_DNA"/>
</dbReference>